<dbReference type="Proteomes" id="UP000233524">
    <property type="component" value="Unassembled WGS sequence"/>
</dbReference>
<reference evidence="8 9" key="1">
    <citation type="journal article" date="2017" name="G3 (Bethesda)">
        <title>First Draft Genome Sequence of the Pathogenic Fungus Lomentospora prolificans (Formerly Scedosporium prolificans).</title>
        <authorList>
            <person name="Luo R."/>
            <person name="Zimin A."/>
            <person name="Workman R."/>
            <person name="Fan Y."/>
            <person name="Pertea G."/>
            <person name="Grossman N."/>
            <person name="Wear M.P."/>
            <person name="Jia B."/>
            <person name="Miller H."/>
            <person name="Casadevall A."/>
            <person name="Timp W."/>
            <person name="Zhang S.X."/>
            <person name="Salzberg S.L."/>
        </authorList>
    </citation>
    <scope>NUCLEOTIDE SEQUENCE [LARGE SCALE GENOMIC DNA]</scope>
    <source>
        <strain evidence="8 9">JHH-5317</strain>
    </source>
</reference>
<dbReference type="InParanoid" id="A0A2N3N0N2"/>
<accession>A0A2N3N0N2</accession>
<sequence>MKAILTSILLLTPALALPAPQEATPSTTRPAAIPEPSTEPTCSQRSMNFQSWDLADFVYEPLAPTAEDPSVSRTTVSFTILNSVIQHQTVCSARSATKFNGTVVFDCEEVTGDDPNTFEGGMATFGFDATSGNVTLTQRWICHDDPVWPTYFTAVGSGVADLSCAGEGVTAENDASEEDDCAGSTVRVNVTEISAIA</sequence>
<evidence type="ECO:0000259" key="7">
    <source>
        <dbReference type="Pfam" id="PF16541"/>
    </source>
</evidence>
<evidence type="ECO:0000256" key="2">
    <source>
        <dbReference type="ARBA" id="ARBA00022525"/>
    </source>
</evidence>
<name>A0A2N3N0N2_9PEZI</name>
<evidence type="ECO:0000256" key="3">
    <source>
        <dbReference type="ARBA" id="ARBA00022729"/>
    </source>
</evidence>
<keyword evidence="2" id="KW-0964">Secreted</keyword>
<dbReference type="OrthoDB" id="3539798at2759"/>
<feature type="chain" id="PRO_5014833477" description="AA1-like domain-containing protein" evidence="6">
    <location>
        <begin position="17"/>
        <end position="197"/>
    </location>
</feature>
<keyword evidence="3 6" id="KW-0732">Signal</keyword>
<evidence type="ECO:0000256" key="4">
    <source>
        <dbReference type="ARBA" id="ARBA00023157"/>
    </source>
</evidence>
<dbReference type="EMBL" id="NLAX01001139">
    <property type="protein sequence ID" value="PKS05986.1"/>
    <property type="molecule type" value="Genomic_DNA"/>
</dbReference>
<evidence type="ECO:0000256" key="5">
    <source>
        <dbReference type="SAM" id="MobiDB-lite"/>
    </source>
</evidence>
<dbReference type="GO" id="GO:0005576">
    <property type="term" value="C:extracellular region"/>
    <property type="evidence" value="ECO:0007669"/>
    <property type="project" value="UniProtKB-SubCell"/>
</dbReference>
<evidence type="ECO:0000313" key="9">
    <source>
        <dbReference type="Proteomes" id="UP000233524"/>
    </source>
</evidence>
<feature type="signal peptide" evidence="6">
    <location>
        <begin position="1"/>
        <end position="16"/>
    </location>
</feature>
<gene>
    <name evidence="8" type="ORF">jhhlp_007819</name>
</gene>
<evidence type="ECO:0000313" key="8">
    <source>
        <dbReference type="EMBL" id="PKS05986.1"/>
    </source>
</evidence>
<keyword evidence="4" id="KW-1015">Disulfide bond</keyword>
<proteinExistence type="predicted"/>
<keyword evidence="9" id="KW-1185">Reference proteome</keyword>
<comment type="subcellular location">
    <subcellularLocation>
        <location evidence="1">Secreted</location>
    </subcellularLocation>
</comment>
<feature type="region of interest" description="Disordered" evidence="5">
    <location>
        <begin position="20"/>
        <end position="44"/>
    </location>
</feature>
<feature type="domain" description="AA1-like" evidence="7">
    <location>
        <begin position="71"/>
        <end position="168"/>
    </location>
</feature>
<evidence type="ECO:0000256" key="6">
    <source>
        <dbReference type="SAM" id="SignalP"/>
    </source>
</evidence>
<dbReference type="InterPro" id="IPR032382">
    <property type="entry name" value="AltA1"/>
</dbReference>
<dbReference type="AlphaFoldDB" id="A0A2N3N0N2"/>
<protein>
    <recommendedName>
        <fullName evidence="7">AA1-like domain-containing protein</fullName>
    </recommendedName>
</protein>
<dbReference type="Pfam" id="PF16541">
    <property type="entry name" value="AltA1"/>
    <property type="match status" value="1"/>
</dbReference>
<comment type="caution">
    <text evidence="8">The sequence shown here is derived from an EMBL/GenBank/DDBJ whole genome shotgun (WGS) entry which is preliminary data.</text>
</comment>
<dbReference type="VEuPathDB" id="FungiDB:jhhlp_007819"/>
<evidence type="ECO:0000256" key="1">
    <source>
        <dbReference type="ARBA" id="ARBA00004613"/>
    </source>
</evidence>
<organism evidence="8 9">
    <name type="scientific">Lomentospora prolificans</name>
    <dbReference type="NCBI Taxonomy" id="41688"/>
    <lineage>
        <taxon>Eukaryota</taxon>
        <taxon>Fungi</taxon>
        <taxon>Dikarya</taxon>
        <taxon>Ascomycota</taxon>
        <taxon>Pezizomycotina</taxon>
        <taxon>Sordariomycetes</taxon>
        <taxon>Hypocreomycetidae</taxon>
        <taxon>Microascales</taxon>
        <taxon>Microascaceae</taxon>
        <taxon>Lomentospora</taxon>
    </lineage>
</organism>